<keyword evidence="7" id="KW-0066">ATP synthesis</keyword>
<keyword evidence="5" id="KW-0406">Ion transport</keyword>
<keyword evidence="10" id="KW-1185">Reference proteome</keyword>
<dbReference type="Proteomes" id="UP000557307">
    <property type="component" value="Unassembled WGS sequence"/>
</dbReference>
<evidence type="ECO:0000313" key="9">
    <source>
        <dbReference type="EMBL" id="MBB5285015.1"/>
    </source>
</evidence>
<feature type="domain" description="ATP synthase F1 complex delta/epsilon subunit N-terminal" evidence="8">
    <location>
        <begin position="7"/>
        <end position="86"/>
    </location>
</feature>
<evidence type="ECO:0000256" key="3">
    <source>
        <dbReference type="ARBA" id="ARBA00005712"/>
    </source>
</evidence>
<keyword evidence="6" id="KW-0472">Membrane</keyword>
<proteinExistence type="inferred from homology"/>
<dbReference type="EMBL" id="JACHGF010000004">
    <property type="protein sequence ID" value="MBB5285015.1"/>
    <property type="molecule type" value="Genomic_DNA"/>
</dbReference>
<dbReference type="CDD" id="cd12152">
    <property type="entry name" value="F1-ATPase_delta"/>
    <property type="match status" value="1"/>
</dbReference>
<reference evidence="9 10" key="1">
    <citation type="submission" date="2020-08" db="EMBL/GenBank/DDBJ databases">
        <title>Genomic Encyclopedia of Type Strains, Phase IV (KMG-IV): sequencing the most valuable type-strain genomes for metagenomic binning, comparative biology and taxonomic classification.</title>
        <authorList>
            <person name="Goeker M."/>
        </authorList>
    </citation>
    <scope>NUCLEOTIDE SEQUENCE [LARGE SCALE GENOMIC DNA]</scope>
    <source>
        <strain evidence="9 10">DSM 105074</strain>
    </source>
</reference>
<dbReference type="AlphaFoldDB" id="A0A840TQ34"/>
<dbReference type="GO" id="GO:0045259">
    <property type="term" value="C:proton-transporting ATP synthase complex"/>
    <property type="evidence" value="ECO:0007669"/>
    <property type="project" value="UniProtKB-KW"/>
</dbReference>
<protein>
    <submittedName>
        <fullName evidence="9">F-type H+-transporting ATPase subunit epsilon</fullName>
    </submittedName>
</protein>
<evidence type="ECO:0000259" key="8">
    <source>
        <dbReference type="Pfam" id="PF02823"/>
    </source>
</evidence>
<name>A0A840TQ34_9BACT</name>
<sequence length="133" mass="14865">MEARYATLKVLLPFRVFSEVGRVTRLVAETAGGSFGILPNRLDCVAAVVPSIFEYETDEGQVLYLAVDEGILVKTGPLVRLSVRHAIQGDDLRTLKEAVEKEFKVLQTSEKDLRAAMTRMETGLIRTLKQFHD</sequence>
<dbReference type="GO" id="GO:0046933">
    <property type="term" value="F:proton-transporting ATP synthase activity, rotational mechanism"/>
    <property type="evidence" value="ECO:0007669"/>
    <property type="project" value="InterPro"/>
</dbReference>
<dbReference type="Pfam" id="PF02823">
    <property type="entry name" value="ATP-synt_DE_N"/>
    <property type="match status" value="1"/>
</dbReference>
<evidence type="ECO:0000256" key="6">
    <source>
        <dbReference type="ARBA" id="ARBA00023136"/>
    </source>
</evidence>
<evidence type="ECO:0000256" key="1">
    <source>
        <dbReference type="ARBA" id="ARBA00003543"/>
    </source>
</evidence>
<dbReference type="InterPro" id="IPR020546">
    <property type="entry name" value="ATP_synth_F1_dsu/esu_N"/>
</dbReference>
<dbReference type="InterPro" id="IPR024037">
    <property type="entry name" value="Alt_ATP_synth_F1_esu"/>
</dbReference>
<gene>
    <name evidence="9" type="ORF">HNQ92_003163</name>
</gene>
<dbReference type="GO" id="GO:0012505">
    <property type="term" value="C:endomembrane system"/>
    <property type="evidence" value="ECO:0007669"/>
    <property type="project" value="UniProtKB-SubCell"/>
</dbReference>
<accession>A0A840TQ34</accession>
<comment type="function">
    <text evidence="1">Produces ATP from ADP in the presence of a proton gradient across the membrane.</text>
</comment>
<dbReference type="InterPro" id="IPR001469">
    <property type="entry name" value="ATP_synth_F1_dsu/esu"/>
</dbReference>
<dbReference type="Gene3D" id="2.60.15.10">
    <property type="entry name" value="F0F1 ATP synthase delta/epsilon subunit, N-terminal"/>
    <property type="match status" value="1"/>
</dbReference>
<evidence type="ECO:0000256" key="5">
    <source>
        <dbReference type="ARBA" id="ARBA00023065"/>
    </source>
</evidence>
<comment type="subcellular location">
    <subcellularLocation>
        <location evidence="2">Endomembrane system</location>
        <topology evidence="2">Peripheral membrane protein</topology>
    </subcellularLocation>
</comment>
<organism evidence="9 10">
    <name type="scientific">Rhabdobacter roseus</name>
    <dbReference type="NCBI Taxonomy" id="1655419"/>
    <lineage>
        <taxon>Bacteria</taxon>
        <taxon>Pseudomonadati</taxon>
        <taxon>Bacteroidota</taxon>
        <taxon>Cytophagia</taxon>
        <taxon>Cytophagales</taxon>
        <taxon>Cytophagaceae</taxon>
        <taxon>Rhabdobacter</taxon>
    </lineage>
</organism>
<dbReference type="NCBIfam" id="TIGR03166">
    <property type="entry name" value="alt_F1F0_F1_eps"/>
    <property type="match status" value="1"/>
</dbReference>
<evidence type="ECO:0000256" key="7">
    <source>
        <dbReference type="ARBA" id="ARBA00023196"/>
    </source>
</evidence>
<dbReference type="SUPFAM" id="SSF51344">
    <property type="entry name" value="Epsilon subunit of F1F0-ATP synthase N-terminal domain"/>
    <property type="match status" value="1"/>
</dbReference>
<evidence type="ECO:0000313" key="10">
    <source>
        <dbReference type="Proteomes" id="UP000557307"/>
    </source>
</evidence>
<evidence type="ECO:0000256" key="4">
    <source>
        <dbReference type="ARBA" id="ARBA00022448"/>
    </source>
</evidence>
<keyword evidence="7" id="KW-0139">CF(1)</keyword>
<comment type="caution">
    <text evidence="9">The sequence shown here is derived from an EMBL/GenBank/DDBJ whole genome shotgun (WGS) entry which is preliminary data.</text>
</comment>
<evidence type="ECO:0000256" key="2">
    <source>
        <dbReference type="ARBA" id="ARBA00004184"/>
    </source>
</evidence>
<comment type="similarity">
    <text evidence="3">Belongs to the ATPase epsilon chain family.</text>
</comment>
<dbReference type="InterPro" id="IPR036771">
    <property type="entry name" value="ATPsynth_dsu/esu_N"/>
</dbReference>
<dbReference type="RefSeq" id="WP_184174954.1">
    <property type="nucleotide sequence ID" value="NZ_JACHGF010000004.1"/>
</dbReference>
<keyword evidence="4" id="KW-0813">Transport</keyword>
<dbReference type="NCBIfam" id="NF004871">
    <property type="entry name" value="PRK06228.1"/>
    <property type="match status" value="1"/>
</dbReference>